<feature type="region of interest" description="Disordered" evidence="1">
    <location>
        <begin position="105"/>
        <end position="127"/>
    </location>
</feature>
<evidence type="ECO:0000256" key="1">
    <source>
        <dbReference type="SAM" id="MobiDB-lite"/>
    </source>
</evidence>
<proteinExistence type="predicted"/>
<sequence>MNGATAPAAPGRLGQPLVASEALHYLEALGSWRDARKAELDVLDEAALAAPDGAAYTADLLLSMALWKGVADRHDLLVATWDSGRVGPTELARLSTLVWGRLDATVSRPSGSPGTTPGTTPGATPRGATGVAGALAVSLPEACRLSDALAASLRARLGLDPSEADLQARVRGLRASVERIRDLVDREPARVHAAAVAVLDRLDTRVTDVVARAKRGADVGGLLGPLEQDAARAERDLIVGASNRRARAHDEERAKALRTELEARGGALRILAARCVAQVAPAPRLAVPDVSMLGPVPTDPAAVDAYLARLDAVGRAMTMAQNAYAAALSERDELRVTLDLYAAKAADRRASPRSDEALADLAELQRRAVGALDREPTDLVRVRALVAACAAYLRSVEERPHRPRPDGGGSS</sequence>
<gene>
    <name evidence="2" type="ORF">ABEG17_05585</name>
</gene>
<reference evidence="2" key="1">
    <citation type="submission" date="2024-05" db="EMBL/GenBank/DDBJ databases">
        <authorList>
            <person name="Kim S."/>
            <person name="Heo J."/>
            <person name="Choi H."/>
            <person name="Choi Y."/>
            <person name="Kwon S.-W."/>
            <person name="Kim Y."/>
        </authorList>
    </citation>
    <scope>NUCLEOTIDE SEQUENCE</scope>
    <source>
        <strain evidence="2">KACC 23699</strain>
    </source>
</reference>
<protein>
    <submittedName>
        <fullName evidence="2">Uncharacterized protein</fullName>
    </submittedName>
</protein>
<dbReference type="RefSeq" id="WP_406832297.1">
    <property type="nucleotide sequence ID" value="NZ_CP157483.1"/>
</dbReference>
<evidence type="ECO:0000313" key="2">
    <source>
        <dbReference type="EMBL" id="XBO44814.1"/>
    </source>
</evidence>
<dbReference type="AlphaFoldDB" id="A0AAU7JY67"/>
<name>A0AAU7JY67_9MICO</name>
<organism evidence="2">
    <name type="scientific">Pedococcus sp. KACC 23699</name>
    <dbReference type="NCBI Taxonomy" id="3149228"/>
    <lineage>
        <taxon>Bacteria</taxon>
        <taxon>Bacillati</taxon>
        <taxon>Actinomycetota</taxon>
        <taxon>Actinomycetes</taxon>
        <taxon>Micrococcales</taxon>
        <taxon>Intrasporangiaceae</taxon>
        <taxon>Pedococcus</taxon>
    </lineage>
</organism>
<accession>A0AAU7JY67</accession>
<dbReference type="EMBL" id="CP157483">
    <property type="protein sequence ID" value="XBO44814.1"/>
    <property type="molecule type" value="Genomic_DNA"/>
</dbReference>